<dbReference type="InterPro" id="IPR033919">
    <property type="entry name" value="TSA/FSA_arc/bac"/>
</dbReference>
<comment type="similarity">
    <text evidence="2">Belongs to the transaldolase family. Type 3A subfamily.</text>
</comment>
<keyword evidence="7" id="KW-1185">Reference proteome</keyword>
<sequence>MLEIYLDSADVAGIKNLCPALPLAGVTTNPSILAASGIGLHELLTVLTNVIGPQARYHVQVVSNTLEGIVSEAHKLHALPFDIIVKIPAHTAGLSAIKLLKIDNIPLLATAIYNVQQGMLAALHGADYLAPYLNRIDNQGFDGVGVVGDLQTLIDRYQLPSKLLVASFKNVNQVLQVLKLGVGAVTLPLDIAQQILTTPATDTAIEKFSQDWQATFADKLSFES</sequence>
<proteinExistence type="inferred from homology"/>
<dbReference type="EMBL" id="CP014476">
    <property type="protein sequence ID" value="AMK75356.1"/>
    <property type="molecule type" value="Genomic_DNA"/>
</dbReference>
<dbReference type="STRING" id="1538553.JT25_002435"/>
<comment type="catalytic activity">
    <reaction evidence="5">
        <text>beta-D-fructose 6-phosphate = dihydroxyacetone + D-glyceraldehyde 3-phosphate</text>
        <dbReference type="Rhea" id="RHEA:28002"/>
        <dbReference type="ChEBI" id="CHEBI:16016"/>
        <dbReference type="ChEBI" id="CHEBI:57634"/>
        <dbReference type="ChEBI" id="CHEBI:59776"/>
    </reaction>
</comment>
<evidence type="ECO:0000256" key="5">
    <source>
        <dbReference type="ARBA" id="ARBA00048809"/>
    </source>
</evidence>
<dbReference type="PANTHER" id="PTHR10683:SF40">
    <property type="entry name" value="FRUCTOSE-6-PHOSPHATE ALDOLASE 1-RELATED"/>
    <property type="match status" value="1"/>
</dbReference>
<dbReference type="Gene3D" id="3.20.20.70">
    <property type="entry name" value="Aldolase class I"/>
    <property type="match status" value="1"/>
</dbReference>
<dbReference type="GO" id="GO:0042182">
    <property type="term" value="P:ketone catabolic process"/>
    <property type="evidence" value="ECO:0007669"/>
    <property type="project" value="UniProtKB-ARBA"/>
</dbReference>
<evidence type="ECO:0000313" key="7">
    <source>
        <dbReference type="Proteomes" id="UP000030512"/>
    </source>
</evidence>
<evidence type="ECO:0000256" key="3">
    <source>
        <dbReference type="ARBA" id="ARBA00022490"/>
    </source>
</evidence>
<dbReference type="Proteomes" id="UP000030512">
    <property type="component" value="Chromosome"/>
</dbReference>
<dbReference type="GO" id="GO:0005737">
    <property type="term" value="C:cytoplasm"/>
    <property type="evidence" value="ECO:0007669"/>
    <property type="project" value="UniProtKB-SubCell"/>
</dbReference>
<protein>
    <submittedName>
        <fullName evidence="6">Fructose-6-phosphate aldolase</fullName>
    </submittedName>
</protein>
<accession>A0A140E4N2</accession>
<reference evidence="6 7" key="1">
    <citation type="journal article" date="2015" name="Environ. Microbiol.">
        <title>Methane oxidation coupled to nitrate reduction under hypoxia by the Gammaproteobacterium Methylomonas denitrificans, sp. nov. type strain FJG1.</title>
        <authorList>
            <person name="Kits K.D."/>
            <person name="Klotz M.G."/>
            <person name="Stein L.Y."/>
        </authorList>
    </citation>
    <scope>NUCLEOTIDE SEQUENCE [LARGE SCALE GENOMIC DNA]</scope>
    <source>
        <strain evidence="6 7">FJG1</strain>
    </source>
</reference>
<dbReference type="Pfam" id="PF00923">
    <property type="entry name" value="TAL_FSA"/>
    <property type="match status" value="1"/>
</dbReference>
<dbReference type="CDD" id="cd00956">
    <property type="entry name" value="Transaldolase_FSA"/>
    <property type="match status" value="1"/>
</dbReference>
<organism evidence="6 7">
    <name type="scientific">Methylomonas denitrificans</name>
    <dbReference type="NCBI Taxonomy" id="1538553"/>
    <lineage>
        <taxon>Bacteria</taxon>
        <taxon>Pseudomonadati</taxon>
        <taxon>Pseudomonadota</taxon>
        <taxon>Gammaproteobacteria</taxon>
        <taxon>Methylococcales</taxon>
        <taxon>Methylococcaceae</taxon>
        <taxon>Methylomonas</taxon>
    </lineage>
</organism>
<evidence type="ECO:0000256" key="2">
    <source>
        <dbReference type="ARBA" id="ARBA00005763"/>
    </source>
</evidence>
<dbReference type="SUPFAM" id="SSF51569">
    <property type="entry name" value="Aldolase"/>
    <property type="match status" value="1"/>
</dbReference>
<dbReference type="FunFam" id="3.20.20.70:FF:000018">
    <property type="entry name" value="Probable transaldolase"/>
    <property type="match status" value="1"/>
</dbReference>
<dbReference type="PANTHER" id="PTHR10683">
    <property type="entry name" value="TRANSALDOLASE"/>
    <property type="match status" value="1"/>
</dbReference>
<dbReference type="OrthoDB" id="9807051at2"/>
<keyword evidence="3" id="KW-0963">Cytoplasm</keyword>
<comment type="subcellular location">
    <subcellularLocation>
        <location evidence="1">Cytoplasm</location>
    </subcellularLocation>
</comment>
<dbReference type="GO" id="GO:0097023">
    <property type="term" value="F:fructose 6-phosphate aldolase activity"/>
    <property type="evidence" value="ECO:0007669"/>
    <property type="project" value="RHEA"/>
</dbReference>
<dbReference type="InterPro" id="IPR013785">
    <property type="entry name" value="Aldolase_TIM"/>
</dbReference>
<evidence type="ECO:0000256" key="1">
    <source>
        <dbReference type="ARBA" id="ARBA00004496"/>
    </source>
</evidence>
<dbReference type="InterPro" id="IPR001585">
    <property type="entry name" value="TAL/FSA"/>
</dbReference>
<keyword evidence="4" id="KW-0704">Schiff base</keyword>
<name>A0A140E4N2_9GAMM</name>
<dbReference type="RefSeq" id="WP_036272018.1">
    <property type="nucleotide sequence ID" value="NZ_CP014476.1"/>
</dbReference>
<evidence type="ECO:0000313" key="6">
    <source>
        <dbReference type="EMBL" id="AMK75356.1"/>
    </source>
</evidence>
<dbReference type="PROSITE" id="PS01054">
    <property type="entry name" value="TRANSALDOLASE_1"/>
    <property type="match status" value="1"/>
</dbReference>
<dbReference type="KEGG" id="mdn:JT25_002435"/>
<dbReference type="GO" id="GO:0005975">
    <property type="term" value="P:carbohydrate metabolic process"/>
    <property type="evidence" value="ECO:0007669"/>
    <property type="project" value="InterPro"/>
</dbReference>
<evidence type="ECO:0000256" key="4">
    <source>
        <dbReference type="ARBA" id="ARBA00023270"/>
    </source>
</evidence>
<gene>
    <name evidence="6" type="ORF">JT25_002435</name>
</gene>
<dbReference type="AlphaFoldDB" id="A0A140E4N2"/>
<dbReference type="InterPro" id="IPR018225">
    <property type="entry name" value="Transaldolase_AS"/>
</dbReference>